<protein>
    <submittedName>
        <fullName evidence="2">Uncharacterized protein</fullName>
    </submittedName>
</protein>
<evidence type="ECO:0000256" key="1">
    <source>
        <dbReference type="SAM" id="Phobius"/>
    </source>
</evidence>
<organism evidence="2">
    <name type="scientific">Rhizophora mucronata</name>
    <name type="common">Asiatic mangrove</name>
    <dbReference type="NCBI Taxonomy" id="61149"/>
    <lineage>
        <taxon>Eukaryota</taxon>
        <taxon>Viridiplantae</taxon>
        <taxon>Streptophyta</taxon>
        <taxon>Embryophyta</taxon>
        <taxon>Tracheophyta</taxon>
        <taxon>Spermatophyta</taxon>
        <taxon>Magnoliopsida</taxon>
        <taxon>eudicotyledons</taxon>
        <taxon>Gunneridae</taxon>
        <taxon>Pentapetalae</taxon>
        <taxon>rosids</taxon>
        <taxon>fabids</taxon>
        <taxon>Malpighiales</taxon>
        <taxon>Rhizophoraceae</taxon>
        <taxon>Rhizophora</taxon>
    </lineage>
</organism>
<name>A0A2P2NHY1_RHIMU</name>
<keyword evidence="1" id="KW-1133">Transmembrane helix</keyword>
<dbReference type="AlphaFoldDB" id="A0A2P2NHY1"/>
<sequence length="65" mass="7686">MVTRHTGFGVHWVISLFGILLVEYQYWLEEREAKTSRSLCVSVLLTGKRHRTLERNFSTRSSIWC</sequence>
<keyword evidence="1" id="KW-0472">Membrane</keyword>
<accession>A0A2P2NHY1</accession>
<dbReference type="EMBL" id="GGEC01061618">
    <property type="protein sequence ID" value="MBX42102.1"/>
    <property type="molecule type" value="Transcribed_RNA"/>
</dbReference>
<feature type="transmembrane region" description="Helical" evidence="1">
    <location>
        <begin position="6"/>
        <end position="27"/>
    </location>
</feature>
<evidence type="ECO:0000313" key="2">
    <source>
        <dbReference type="EMBL" id="MBX42102.1"/>
    </source>
</evidence>
<proteinExistence type="predicted"/>
<reference evidence="2" key="1">
    <citation type="submission" date="2018-02" db="EMBL/GenBank/DDBJ databases">
        <title>Rhizophora mucronata_Transcriptome.</title>
        <authorList>
            <person name="Meera S.P."/>
            <person name="Sreeshan A."/>
            <person name="Augustine A."/>
        </authorList>
    </citation>
    <scope>NUCLEOTIDE SEQUENCE</scope>
    <source>
        <tissue evidence="2">Leaf</tissue>
    </source>
</reference>
<keyword evidence="1" id="KW-0812">Transmembrane</keyword>